<sequence length="237" mass="27584">KTGRKPSRTPDEIEAAIRQVPQLARQTLRSLAIASGVPKTSLFRHKKSTPRFKARSNYIKAFLTPENVEARLQYAMSFVRPLLDGRHCFANMYDYVHVEEKWFYLTKVKRRYYVYDDEEVAARSVKPRFDHHSKKQWDGKLGVWPFVHVSPAARASKNRPKGTLLTVPLAVDAKVYSDAIMDKVVPSIQLKFPGDWRRKQVLIQQDNASPHRRVTSEFLQQQGIFYSWNRSRQPTPE</sequence>
<dbReference type="GO" id="GO:0003676">
    <property type="term" value="F:nucleic acid binding"/>
    <property type="evidence" value="ECO:0007669"/>
    <property type="project" value="InterPro"/>
</dbReference>
<evidence type="ECO:0000313" key="1">
    <source>
        <dbReference type="EMBL" id="KAF0707959.1"/>
    </source>
</evidence>
<protein>
    <submittedName>
        <fullName evidence="1">Uncharacterized protein</fullName>
    </submittedName>
</protein>
<dbReference type="PANTHER" id="PTHR47169">
    <property type="entry name" value="OS01G0541250 PROTEIN"/>
    <property type="match status" value="1"/>
</dbReference>
<dbReference type="EMBL" id="VJMI01019200">
    <property type="protein sequence ID" value="KAF0707959.1"/>
    <property type="molecule type" value="Genomic_DNA"/>
</dbReference>
<reference evidence="1 2" key="1">
    <citation type="submission" date="2019-06" db="EMBL/GenBank/DDBJ databases">
        <title>Genomics analysis of Aphanomyces spp. identifies a new class of oomycete effector associated with host adaptation.</title>
        <authorList>
            <person name="Gaulin E."/>
        </authorList>
    </citation>
    <scope>NUCLEOTIDE SEQUENCE [LARGE SCALE GENOMIC DNA]</scope>
    <source>
        <strain evidence="1 2">E</strain>
    </source>
</reference>
<dbReference type="AlphaFoldDB" id="A0A6A4ZAL6"/>
<organism evidence="1 2">
    <name type="scientific">Aphanomyces astaci</name>
    <name type="common">Crayfish plague agent</name>
    <dbReference type="NCBI Taxonomy" id="112090"/>
    <lineage>
        <taxon>Eukaryota</taxon>
        <taxon>Sar</taxon>
        <taxon>Stramenopiles</taxon>
        <taxon>Oomycota</taxon>
        <taxon>Saprolegniomycetes</taxon>
        <taxon>Saprolegniales</taxon>
        <taxon>Verrucalvaceae</taxon>
        <taxon>Aphanomyces</taxon>
    </lineage>
</organism>
<dbReference type="Proteomes" id="UP000469452">
    <property type="component" value="Unassembled WGS sequence"/>
</dbReference>
<dbReference type="VEuPathDB" id="FungiDB:H257_02242"/>
<name>A0A6A4ZAL6_APHAT</name>
<accession>A0A6A4ZAL6</accession>
<feature type="non-terminal residue" evidence="1">
    <location>
        <position position="1"/>
    </location>
</feature>
<dbReference type="Gene3D" id="3.30.420.10">
    <property type="entry name" value="Ribonuclease H-like superfamily/Ribonuclease H"/>
    <property type="match status" value="1"/>
</dbReference>
<gene>
    <name evidence="1" type="ORF">AaE_013403</name>
</gene>
<comment type="caution">
    <text evidence="1">The sequence shown here is derived from an EMBL/GenBank/DDBJ whole genome shotgun (WGS) entry which is preliminary data.</text>
</comment>
<proteinExistence type="predicted"/>
<evidence type="ECO:0000313" key="2">
    <source>
        <dbReference type="Proteomes" id="UP000469452"/>
    </source>
</evidence>
<dbReference type="InterPro" id="IPR036397">
    <property type="entry name" value="RNaseH_sf"/>
</dbReference>